<dbReference type="Proteomes" id="UP000001191">
    <property type="component" value="Chromosome"/>
</dbReference>
<accession>B2IT71</accession>
<dbReference type="Gene3D" id="3.40.30.10">
    <property type="entry name" value="Glutaredoxin"/>
    <property type="match status" value="1"/>
</dbReference>
<dbReference type="eggNOG" id="COG3411">
    <property type="taxonomic scope" value="Bacteria"/>
</dbReference>
<protein>
    <submittedName>
        <fullName evidence="1">Ferredoxin-like protein</fullName>
    </submittedName>
</protein>
<dbReference type="KEGG" id="npu:Npun_F0831"/>
<organism evidence="1 2">
    <name type="scientific">Nostoc punctiforme (strain ATCC 29133 / PCC 73102)</name>
    <dbReference type="NCBI Taxonomy" id="63737"/>
    <lineage>
        <taxon>Bacteria</taxon>
        <taxon>Bacillati</taxon>
        <taxon>Cyanobacteriota</taxon>
        <taxon>Cyanophyceae</taxon>
        <taxon>Nostocales</taxon>
        <taxon>Nostocaceae</taxon>
        <taxon>Nostoc</taxon>
    </lineage>
</organism>
<dbReference type="HOGENOM" id="CLU_126515_0_0_3"/>
<evidence type="ECO:0000313" key="1">
    <source>
        <dbReference type="EMBL" id="ACC79569.1"/>
    </source>
</evidence>
<name>B2IT71_NOSP7</name>
<dbReference type="SUPFAM" id="SSF52833">
    <property type="entry name" value="Thioredoxin-like"/>
    <property type="match status" value="1"/>
</dbReference>
<reference evidence="1 2" key="2">
    <citation type="journal article" date="2013" name="Plant Physiol.">
        <title>A Nostoc punctiforme Sugar Transporter Necessary to Establish a Cyanobacterium-Plant Symbiosis.</title>
        <authorList>
            <person name="Ekman M."/>
            <person name="Picossi S."/>
            <person name="Campbell E.L."/>
            <person name="Meeks J.C."/>
            <person name="Flores E."/>
        </authorList>
    </citation>
    <scope>NUCLEOTIDE SEQUENCE [LARGE SCALE GENOMIC DNA]</scope>
    <source>
        <strain evidence="2">ATCC 29133 / PCC 73102</strain>
    </source>
</reference>
<proteinExistence type="predicted"/>
<dbReference type="STRING" id="63737.Npun_F0831"/>
<dbReference type="EnsemblBacteria" id="ACC79569">
    <property type="protein sequence ID" value="ACC79569"/>
    <property type="gene ID" value="Npun_F0831"/>
</dbReference>
<dbReference type="AlphaFoldDB" id="B2IT71"/>
<dbReference type="EMBL" id="CP001037">
    <property type="protein sequence ID" value="ACC79569.1"/>
    <property type="molecule type" value="Genomic_DNA"/>
</dbReference>
<gene>
    <name evidence="1" type="ordered locus">Npun_F0831</name>
</gene>
<dbReference type="RefSeq" id="WP_012407591.1">
    <property type="nucleotide sequence ID" value="NC_010628.1"/>
</dbReference>
<dbReference type="PhylomeDB" id="B2IT71"/>
<dbReference type="InterPro" id="IPR036249">
    <property type="entry name" value="Thioredoxin-like_sf"/>
</dbReference>
<evidence type="ECO:0000313" key="2">
    <source>
        <dbReference type="Proteomes" id="UP000001191"/>
    </source>
</evidence>
<sequence length="153" mass="17835">MIQSTHQIPKATKSLVEYNALSNCVESFGLAKIQRHIFICADQTIANCCSKRASLESWEYLKERLKELKLDESQQNYSLCVYRTKANCLRVCCSRRIMVVYLDGVWYRQANLEVIERIIQEHLIGNKVVKEYAFFNHPLPETSLVYCEHLIEA</sequence>
<dbReference type="CDD" id="cd02980">
    <property type="entry name" value="TRX_Fd_family"/>
    <property type="match status" value="1"/>
</dbReference>
<reference evidence="2" key="1">
    <citation type="submission" date="2008-04" db="EMBL/GenBank/DDBJ databases">
        <title>Complete sequence of chromosome of Nostoc punctiforme ATCC 29133.</title>
        <authorList>
            <consortium name="US DOE Joint Genome Institute"/>
            <person name="Copeland A."/>
            <person name="Lucas S."/>
            <person name="Lapidus A."/>
            <person name="Glavina del Rio T."/>
            <person name="Dalin E."/>
            <person name="Tice H."/>
            <person name="Pitluck S."/>
            <person name="Chain P."/>
            <person name="Malfatti S."/>
            <person name="Shin M."/>
            <person name="Vergez L."/>
            <person name="Schmutz J."/>
            <person name="Larimer F."/>
            <person name="Land M."/>
            <person name="Hauser L."/>
            <person name="Kyrpides N."/>
            <person name="Kim E."/>
            <person name="Meeks J.C."/>
            <person name="Elhai J."/>
            <person name="Campbell E.L."/>
            <person name="Thiel T."/>
            <person name="Longmire J."/>
            <person name="Potts M."/>
            <person name="Atlas R."/>
        </authorList>
    </citation>
    <scope>NUCLEOTIDE SEQUENCE [LARGE SCALE GENOMIC DNA]</scope>
    <source>
        <strain evidence="2">ATCC 29133 / PCC 73102</strain>
    </source>
</reference>
<keyword evidence="2" id="KW-1185">Reference proteome</keyword>